<accession>A0A2I0B4N2</accession>
<reference evidence="4 5" key="1">
    <citation type="journal article" date="2017" name="Nature">
        <title>The Apostasia genome and the evolution of orchids.</title>
        <authorList>
            <person name="Zhang G.Q."/>
            <person name="Liu K.W."/>
            <person name="Li Z."/>
            <person name="Lohaus R."/>
            <person name="Hsiao Y.Y."/>
            <person name="Niu S.C."/>
            <person name="Wang J.Y."/>
            <person name="Lin Y.C."/>
            <person name="Xu Q."/>
            <person name="Chen L.J."/>
            <person name="Yoshida K."/>
            <person name="Fujiwara S."/>
            <person name="Wang Z.W."/>
            <person name="Zhang Y.Q."/>
            <person name="Mitsuda N."/>
            <person name="Wang M."/>
            <person name="Liu G.H."/>
            <person name="Pecoraro L."/>
            <person name="Huang H.X."/>
            <person name="Xiao X.J."/>
            <person name="Lin M."/>
            <person name="Wu X.Y."/>
            <person name="Wu W.L."/>
            <person name="Chen Y.Y."/>
            <person name="Chang S.B."/>
            <person name="Sakamoto S."/>
            <person name="Ohme-Takagi M."/>
            <person name="Yagi M."/>
            <person name="Zeng S.J."/>
            <person name="Shen C.Y."/>
            <person name="Yeh C.M."/>
            <person name="Luo Y.B."/>
            <person name="Tsai W.C."/>
            <person name="Van de Peer Y."/>
            <person name="Liu Z.J."/>
        </authorList>
    </citation>
    <scope>NUCLEOTIDE SEQUENCE [LARGE SCALE GENOMIC DNA]</scope>
    <source>
        <strain evidence="5">cv. Shenzhen</strain>
        <tissue evidence="4">Stem</tissue>
    </source>
</reference>
<evidence type="ECO:0000313" key="5">
    <source>
        <dbReference type="Proteomes" id="UP000236161"/>
    </source>
</evidence>
<evidence type="ECO:0000256" key="2">
    <source>
        <dbReference type="ARBA" id="ARBA00022801"/>
    </source>
</evidence>
<dbReference type="InterPro" id="IPR000300">
    <property type="entry name" value="IPPc"/>
</dbReference>
<dbReference type="Pfam" id="PF22669">
    <property type="entry name" value="Exo_endo_phos2"/>
    <property type="match status" value="1"/>
</dbReference>
<name>A0A2I0B4N2_9ASPA</name>
<sequence length="471" mass="53288">MQESQLKGEVPLSLSLSHSLSLSLSACITDYYPCFSQVMRPRMVANKLLRKPVNSTSFVSGYSFSGELHDQIKLNFDGLSISKIGLDDQQKETHKFKLFAGTWNVAGISPPEDLSLEDWLDIKSSSYDIYVLGFQEIVPLSAKNIFGPETNRISMKWNSLTRTTLNKYSMTKSKDDKPKVHPMKGGEENCSRERFGCIISKQMVGIFVSVWVRDELQPFIHHQSVSCVGCGIMGCFGNKGSVSVRFSLHETSFCIICCHLASGGKEGDEMHRNSNTAEIFSRTRFPAGASLNLPQKIYDHERIILLGDLNYRINLPDEETRMLVMQKEWEILLEKDQLKGEMEGGAFGGWQEGAISFSPTYKYYPNSDEYYGSVLGRKGEKKRSPAWCDRIIWYGSGMKQTMYSRCESKLSDHRPVHSGFNVEVEAVINSTSEISERLSMPERINRISSKLKELLLANDKEDNASFYEHLS</sequence>
<dbReference type="AlphaFoldDB" id="A0A2I0B4N2"/>
<evidence type="ECO:0000313" key="4">
    <source>
        <dbReference type="EMBL" id="PKA62765.1"/>
    </source>
</evidence>
<dbReference type="GO" id="GO:0034485">
    <property type="term" value="F:phosphatidylinositol-3,4,5-trisphosphate 5-phosphatase activity"/>
    <property type="evidence" value="ECO:0007669"/>
    <property type="project" value="TreeGrafter"/>
</dbReference>
<dbReference type="GO" id="GO:0004445">
    <property type="term" value="F:inositol-polyphosphate 5-phosphatase activity"/>
    <property type="evidence" value="ECO:0007669"/>
    <property type="project" value="InterPro"/>
</dbReference>
<comment type="similarity">
    <text evidence="1">Belongs to the inositol polyphosphate 5-phosphatase family.</text>
</comment>
<dbReference type="Gene3D" id="3.60.10.10">
    <property type="entry name" value="Endonuclease/exonuclease/phosphatase"/>
    <property type="match status" value="1"/>
</dbReference>
<dbReference type="EC" id="3.1.3.36" evidence="4"/>
<dbReference type="STRING" id="1088818.A0A2I0B4N2"/>
<dbReference type="OrthoDB" id="62798at2759"/>
<evidence type="ECO:0000259" key="3">
    <source>
        <dbReference type="SMART" id="SM00128"/>
    </source>
</evidence>
<dbReference type="EMBL" id="KZ451914">
    <property type="protein sequence ID" value="PKA62765.1"/>
    <property type="molecule type" value="Genomic_DNA"/>
</dbReference>
<dbReference type="PANTHER" id="PTHR45666:SF18">
    <property type="entry name" value="TYPE IV INOSITOL POLYPHOSPHATE 5-PHOSPHATASE 9"/>
    <property type="match status" value="1"/>
</dbReference>
<dbReference type="GO" id="GO:0004439">
    <property type="term" value="F:phosphatidylinositol-4,5-bisphosphate 5-phosphatase activity"/>
    <property type="evidence" value="ECO:0007669"/>
    <property type="project" value="UniProtKB-EC"/>
</dbReference>
<dbReference type="Proteomes" id="UP000236161">
    <property type="component" value="Unassembled WGS sequence"/>
</dbReference>
<dbReference type="PROSITE" id="PS51257">
    <property type="entry name" value="PROKAR_LIPOPROTEIN"/>
    <property type="match status" value="1"/>
</dbReference>
<protein>
    <submittedName>
        <fullName evidence="4">Type I inositol 1,4,5-trisphosphate 5-phosphatase CVP2</fullName>
        <ecNumber evidence="4">3.1.3.36</ecNumber>
    </submittedName>
</protein>
<dbReference type="SMART" id="SM00128">
    <property type="entry name" value="IPPc"/>
    <property type="match status" value="1"/>
</dbReference>
<keyword evidence="2 4" id="KW-0378">Hydrolase</keyword>
<feature type="domain" description="Inositol polyphosphate-related phosphatase" evidence="3">
    <location>
        <begin position="94"/>
        <end position="428"/>
    </location>
</feature>
<keyword evidence="5" id="KW-1185">Reference proteome</keyword>
<dbReference type="InterPro" id="IPR036691">
    <property type="entry name" value="Endo/exonu/phosph_ase_sf"/>
</dbReference>
<dbReference type="InterPro" id="IPR045849">
    <property type="entry name" value="IP5P_plant"/>
</dbReference>
<evidence type="ECO:0000256" key="1">
    <source>
        <dbReference type="ARBA" id="ARBA00010768"/>
    </source>
</evidence>
<dbReference type="PANTHER" id="PTHR45666">
    <property type="entry name" value="TYPE IV INOSITOL POLYPHOSPHATE 5-PHOSPHATASE 9"/>
    <property type="match status" value="1"/>
</dbReference>
<dbReference type="FunFam" id="3.60.10.10:FF:000053">
    <property type="entry name" value="Type IV inositol polyphosphate 5-phosphatase 9"/>
    <property type="match status" value="1"/>
</dbReference>
<gene>
    <name evidence="4" type="primary">CVP2</name>
    <name evidence="4" type="ORF">AXF42_Ash020037</name>
</gene>
<proteinExistence type="inferred from homology"/>
<dbReference type="GO" id="GO:0046856">
    <property type="term" value="P:phosphatidylinositol dephosphorylation"/>
    <property type="evidence" value="ECO:0007669"/>
    <property type="project" value="InterPro"/>
</dbReference>
<organism evidence="4 5">
    <name type="scientific">Apostasia shenzhenica</name>
    <dbReference type="NCBI Taxonomy" id="1088818"/>
    <lineage>
        <taxon>Eukaryota</taxon>
        <taxon>Viridiplantae</taxon>
        <taxon>Streptophyta</taxon>
        <taxon>Embryophyta</taxon>
        <taxon>Tracheophyta</taxon>
        <taxon>Spermatophyta</taxon>
        <taxon>Magnoliopsida</taxon>
        <taxon>Liliopsida</taxon>
        <taxon>Asparagales</taxon>
        <taxon>Orchidaceae</taxon>
        <taxon>Apostasioideae</taxon>
        <taxon>Apostasia</taxon>
    </lineage>
</organism>
<dbReference type="SUPFAM" id="SSF56219">
    <property type="entry name" value="DNase I-like"/>
    <property type="match status" value="1"/>
</dbReference>